<comment type="caution">
    <text evidence="3">The sequence shown here is derived from an EMBL/GenBank/DDBJ whole genome shotgun (WGS) entry which is preliminary data.</text>
</comment>
<dbReference type="EMBL" id="RXIC02000026">
    <property type="protein sequence ID" value="KAB1203006.1"/>
    <property type="molecule type" value="Genomic_DNA"/>
</dbReference>
<feature type="compositionally biased region" description="Low complexity" evidence="1">
    <location>
        <begin position="165"/>
        <end position="180"/>
    </location>
</feature>
<keyword evidence="2" id="KW-1133">Transmembrane helix</keyword>
<accession>A0A6A1US66</accession>
<organism evidence="3 4">
    <name type="scientific">Morella rubra</name>
    <name type="common">Chinese bayberry</name>
    <dbReference type="NCBI Taxonomy" id="262757"/>
    <lineage>
        <taxon>Eukaryota</taxon>
        <taxon>Viridiplantae</taxon>
        <taxon>Streptophyta</taxon>
        <taxon>Embryophyta</taxon>
        <taxon>Tracheophyta</taxon>
        <taxon>Spermatophyta</taxon>
        <taxon>Magnoliopsida</taxon>
        <taxon>eudicotyledons</taxon>
        <taxon>Gunneridae</taxon>
        <taxon>Pentapetalae</taxon>
        <taxon>rosids</taxon>
        <taxon>fabids</taxon>
        <taxon>Fagales</taxon>
        <taxon>Myricaceae</taxon>
        <taxon>Morella</taxon>
    </lineage>
</organism>
<evidence type="ECO:0000313" key="3">
    <source>
        <dbReference type="EMBL" id="KAB1203006.1"/>
    </source>
</evidence>
<feature type="region of interest" description="Disordered" evidence="1">
    <location>
        <begin position="310"/>
        <end position="384"/>
    </location>
</feature>
<name>A0A6A1US66_9ROSI</name>
<feature type="compositionally biased region" description="Basic and acidic residues" evidence="1">
    <location>
        <begin position="66"/>
        <end position="81"/>
    </location>
</feature>
<feature type="transmembrane region" description="Helical" evidence="2">
    <location>
        <begin position="20"/>
        <end position="45"/>
    </location>
</feature>
<feature type="compositionally biased region" description="Basic and acidic residues" evidence="1">
    <location>
        <begin position="345"/>
        <end position="360"/>
    </location>
</feature>
<feature type="compositionally biased region" description="Basic and acidic residues" evidence="1">
    <location>
        <begin position="370"/>
        <end position="380"/>
    </location>
</feature>
<keyword evidence="2" id="KW-0812">Transmembrane</keyword>
<sequence length="449" mass="49303">MEEQRGRSRPQEKKRTEISLGGCGGIAGVVVLGGAFAVASLIAVLKFKDRRGEASKSSKQPSGVPKESKSDSSCQKEDEGLKLPTSALVTHHGSCSTSNGTSKISVTPIDPEELTLVSSENLILTCTTEISKEKVLDSPIDHQEIILGDYSKPESTASSDDCGVSEESSSPKPESPISIEETTEKNDSDIDEHESTSMTAETMLSGAIEEPPLPPPESPVLTEETMTDSSTKKNDSISMKTETEAVLFGAIEGRPSSPAWETPINSINEIVVDSIREEKETISMKTTENGKAYDAFLIVYAEEMEEQNLARKSVEEEKDDKEETCIEEESKDSSEGTGDSAMELNAEREEMLMESRKQSDQTDTLLQNSVKEEKEEKTALLEEPGYSDSYKNAYTLKTTAGNQNKIWKEKAEPVTVRPVNRWNGLSDLGPLNELYEYIYHSDQWPGRCC</sequence>
<evidence type="ECO:0000313" key="4">
    <source>
        <dbReference type="Proteomes" id="UP000516437"/>
    </source>
</evidence>
<protein>
    <submittedName>
        <fullName evidence="3">Uncharacterized protein</fullName>
    </submittedName>
</protein>
<feature type="region of interest" description="Disordered" evidence="1">
    <location>
        <begin position="1"/>
        <end position="21"/>
    </location>
</feature>
<proteinExistence type="predicted"/>
<keyword evidence="4" id="KW-1185">Reference proteome</keyword>
<evidence type="ECO:0000256" key="1">
    <source>
        <dbReference type="SAM" id="MobiDB-lite"/>
    </source>
</evidence>
<dbReference type="Proteomes" id="UP000516437">
    <property type="component" value="Chromosome 8"/>
</dbReference>
<feature type="region of interest" description="Disordered" evidence="1">
    <location>
        <begin position="147"/>
        <end position="238"/>
    </location>
</feature>
<feature type="region of interest" description="Disordered" evidence="1">
    <location>
        <begin position="50"/>
        <end position="83"/>
    </location>
</feature>
<keyword evidence="2" id="KW-0472">Membrane</keyword>
<dbReference type="AlphaFoldDB" id="A0A6A1US66"/>
<gene>
    <name evidence="3" type="ORF">CJ030_MR8G024573</name>
</gene>
<feature type="compositionally biased region" description="Basic and acidic residues" evidence="1">
    <location>
        <begin position="1"/>
        <end position="17"/>
    </location>
</feature>
<reference evidence="3 4" key="1">
    <citation type="journal article" date="2019" name="Plant Biotechnol. J.">
        <title>The red bayberry genome and genetic basis of sex determination.</title>
        <authorList>
            <person name="Jia H.M."/>
            <person name="Jia H.J."/>
            <person name="Cai Q.L."/>
            <person name="Wang Y."/>
            <person name="Zhao H.B."/>
            <person name="Yang W.F."/>
            <person name="Wang G.Y."/>
            <person name="Li Y.H."/>
            <person name="Zhan D.L."/>
            <person name="Shen Y.T."/>
            <person name="Niu Q.F."/>
            <person name="Chang L."/>
            <person name="Qiu J."/>
            <person name="Zhao L."/>
            <person name="Xie H.B."/>
            <person name="Fu W.Y."/>
            <person name="Jin J."/>
            <person name="Li X.W."/>
            <person name="Jiao Y."/>
            <person name="Zhou C.C."/>
            <person name="Tu T."/>
            <person name="Chai C.Y."/>
            <person name="Gao J.L."/>
            <person name="Fan L.J."/>
            <person name="van de Weg E."/>
            <person name="Wang J.Y."/>
            <person name="Gao Z.S."/>
        </authorList>
    </citation>
    <scope>NUCLEOTIDE SEQUENCE [LARGE SCALE GENOMIC DNA]</scope>
    <source>
        <tissue evidence="3">Leaves</tissue>
    </source>
</reference>
<feature type="compositionally biased region" description="Acidic residues" evidence="1">
    <location>
        <begin position="316"/>
        <end position="330"/>
    </location>
</feature>
<evidence type="ECO:0000256" key="2">
    <source>
        <dbReference type="SAM" id="Phobius"/>
    </source>
</evidence>